<dbReference type="InterPro" id="IPR012373">
    <property type="entry name" value="Ferrdict_sens_TM"/>
</dbReference>
<accession>A0A6N8JI39</accession>
<name>A0A6N8JI39_9BACT</name>
<dbReference type="InterPro" id="IPR032508">
    <property type="entry name" value="FecR_C"/>
</dbReference>
<proteinExistence type="predicted"/>
<evidence type="ECO:0000259" key="3">
    <source>
        <dbReference type="Pfam" id="PF16344"/>
    </source>
</evidence>
<dbReference type="Gene3D" id="2.60.120.1440">
    <property type="match status" value="1"/>
</dbReference>
<comment type="caution">
    <text evidence="4">The sequence shown here is derived from an EMBL/GenBank/DDBJ whole genome shotgun (WGS) entry which is preliminary data.</text>
</comment>
<dbReference type="PANTHER" id="PTHR30273">
    <property type="entry name" value="PERIPLASMIC SIGNAL SENSOR AND SIGMA FACTOR ACTIVATOR FECR-RELATED"/>
    <property type="match status" value="1"/>
</dbReference>
<dbReference type="Pfam" id="PF16344">
    <property type="entry name" value="FecR_C"/>
    <property type="match status" value="1"/>
</dbReference>
<dbReference type="InterPro" id="IPR006860">
    <property type="entry name" value="FecR"/>
</dbReference>
<protein>
    <submittedName>
        <fullName evidence="4">DUF4974 domain-containing protein</fullName>
    </submittedName>
</protein>
<dbReference type="PIRSF" id="PIRSF018266">
    <property type="entry name" value="FecR"/>
    <property type="match status" value="1"/>
</dbReference>
<gene>
    <name evidence="4" type="ORF">GO495_25875</name>
</gene>
<keyword evidence="1" id="KW-0812">Transmembrane</keyword>
<dbReference type="OrthoDB" id="923517at2"/>
<dbReference type="Proteomes" id="UP000468388">
    <property type="component" value="Unassembled WGS sequence"/>
</dbReference>
<keyword evidence="1" id="KW-0472">Membrane</keyword>
<organism evidence="4 5">
    <name type="scientific">Chitinophaga oryziterrae</name>
    <dbReference type="NCBI Taxonomy" id="1031224"/>
    <lineage>
        <taxon>Bacteria</taxon>
        <taxon>Pseudomonadati</taxon>
        <taxon>Bacteroidota</taxon>
        <taxon>Chitinophagia</taxon>
        <taxon>Chitinophagales</taxon>
        <taxon>Chitinophagaceae</taxon>
        <taxon>Chitinophaga</taxon>
    </lineage>
</organism>
<dbReference type="Pfam" id="PF04773">
    <property type="entry name" value="FecR"/>
    <property type="match status" value="1"/>
</dbReference>
<dbReference type="PANTHER" id="PTHR30273:SF2">
    <property type="entry name" value="PROTEIN FECR"/>
    <property type="match status" value="1"/>
</dbReference>
<feature type="domain" description="Protein FecR C-terminal" evidence="3">
    <location>
        <begin position="254"/>
        <end position="316"/>
    </location>
</feature>
<evidence type="ECO:0000259" key="2">
    <source>
        <dbReference type="Pfam" id="PF04773"/>
    </source>
</evidence>
<reference evidence="4 5" key="1">
    <citation type="submission" date="2019-12" db="EMBL/GenBank/DDBJ databases">
        <title>The draft genomic sequence of strain Chitinophaga oryziterrae JCM 16595.</title>
        <authorList>
            <person name="Zhang X."/>
        </authorList>
    </citation>
    <scope>NUCLEOTIDE SEQUENCE [LARGE SCALE GENOMIC DNA]</scope>
    <source>
        <strain evidence="4 5">JCM 16595</strain>
    </source>
</reference>
<keyword evidence="5" id="KW-1185">Reference proteome</keyword>
<dbReference type="GO" id="GO:0016989">
    <property type="term" value="F:sigma factor antagonist activity"/>
    <property type="evidence" value="ECO:0007669"/>
    <property type="project" value="TreeGrafter"/>
</dbReference>
<sequence>MMLFNDYSIKDFLHHELFRKWVINPDHDTNIFWDNWLAEHPDKRAMIEQAKDILLLIGEEEYEPALEDQQEIWVKILTTIHGGKRFVMPQWWRYAAVFLGLLVASVAYYNYNRREIKYTTQYGELTTVILPDRSVVRLNAHSTLRYRHNKTREIWFDGEGYFSVVHKNNNQPFLVHTTDVNVQVLGTAFNVNTRRIKTQVVLNNGTVRLGLNQAQLPDITMKPGDMVTYSAATKQFSRSTVNPQDYCSWLNNTLVFNNTPIIDIIAALQDNLGINIKIEDERLAQQTFTGTIPMDNIAIFFKTLSRSFNVVIKEDQQHNYIISRK</sequence>
<dbReference type="Gene3D" id="3.55.50.30">
    <property type="match status" value="1"/>
</dbReference>
<evidence type="ECO:0000313" key="4">
    <source>
        <dbReference type="EMBL" id="MVT44049.1"/>
    </source>
</evidence>
<keyword evidence="1" id="KW-1133">Transmembrane helix</keyword>
<evidence type="ECO:0000313" key="5">
    <source>
        <dbReference type="Proteomes" id="UP000468388"/>
    </source>
</evidence>
<dbReference type="EMBL" id="WRXO01000010">
    <property type="protein sequence ID" value="MVT44049.1"/>
    <property type="molecule type" value="Genomic_DNA"/>
</dbReference>
<evidence type="ECO:0000256" key="1">
    <source>
        <dbReference type="SAM" id="Phobius"/>
    </source>
</evidence>
<feature type="transmembrane region" description="Helical" evidence="1">
    <location>
        <begin position="91"/>
        <end position="111"/>
    </location>
</feature>
<dbReference type="AlphaFoldDB" id="A0A6N8JI39"/>
<feature type="domain" description="FecR protein" evidence="2">
    <location>
        <begin position="117"/>
        <end position="208"/>
    </location>
</feature>